<protein>
    <submittedName>
        <fullName evidence="2">Uncharacterized protein</fullName>
    </submittedName>
</protein>
<reference evidence="2 3" key="1">
    <citation type="journal article" date="2018" name="J. Invertebr. Pathol.">
        <title>New genotyping method for the causative agent of crayfish plague (Aphanomyces astaci) based on whole genome data.</title>
        <authorList>
            <person name="Minardi D."/>
            <person name="Studholme D.J."/>
            <person name="van der Giezen M."/>
            <person name="Pretto T."/>
            <person name="Oidtmann B."/>
        </authorList>
    </citation>
    <scope>NUCLEOTIDE SEQUENCE [LARGE SCALE GENOMIC DNA]</scope>
    <source>
        <strain evidence="2 3">KB13</strain>
    </source>
</reference>
<dbReference type="SUPFAM" id="SSF117018">
    <property type="entry name" value="ATP-dependent DNA ligase DNA-binding domain"/>
    <property type="match status" value="1"/>
</dbReference>
<evidence type="ECO:0000313" key="2">
    <source>
        <dbReference type="EMBL" id="RLO10883.1"/>
    </source>
</evidence>
<dbReference type="AlphaFoldDB" id="A0A9X8HEI6"/>
<comment type="caution">
    <text evidence="2">The sequence shown here is derived from an EMBL/GenBank/DDBJ whole genome shotgun (WGS) entry which is preliminary data.</text>
</comment>
<accession>A0A9X8HEI6</accession>
<dbReference type="GO" id="GO:0003677">
    <property type="term" value="F:DNA binding"/>
    <property type="evidence" value="ECO:0007669"/>
    <property type="project" value="InterPro"/>
</dbReference>
<organism evidence="2 3">
    <name type="scientific">Aphanomyces astaci</name>
    <name type="common">Crayfish plague agent</name>
    <dbReference type="NCBI Taxonomy" id="112090"/>
    <lineage>
        <taxon>Eukaryota</taxon>
        <taxon>Sar</taxon>
        <taxon>Stramenopiles</taxon>
        <taxon>Oomycota</taxon>
        <taxon>Saprolegniomycetes</taxon>
        <taxon>Saprolegniales</taxon>
        <taxon>Verrucalvaceae</taxon>
        <taxon>Aphanomyces</taxon>
    </lineage>
</organism>
<dbReference type="EMBL" id="QUTI01017060">
    <property type="protein sequence ID" value="RLO10883.1"/>
    <property type="molecule type" value="Genomic_DNA"/>
</dbReference>
<proteinExistence type="predicted"/>
<keyword evidence="1" id="KW-0436">Ligase</keyword>
<sequence length="167" mass="17734">MVVDAGHVDIPTIFDAYKKSGDYGTAVEALLKEAILTLPRAFDDDSSASMTIDVLREMATQAGTGSTQRKQHQNLRIGVGSKSVVMALAHSFADADADKPSLQPWVASVAAAYSQRPIFEDLVETLGHVLALPSLDAKAGYIRANAAPKPGTPVQTMLGYPVSTLHQ</sequence>
<dbReference type="GO" id="GO:0003910">
    <property type="term" value="F:DNA ligase (ATP) activity"/>
    <property type="evidence" value="ECO:0007669"/>
    <property type="project" value="InterPro"/>
</dbReference>
<dbReference type="InterPro" id="IPR036599">
    <property type="entry name" value="DNA_ligase_N_sf"/>
</dbReference>
<evidence type="ECO:0000313" key="3">
    <source>
        <dbReference type="Proteomes" id="UP000275652"/>
    </source>
</evidence>
<dbReference type="GO" id="GO:0006281">
    <property type="term" value="P:DNA repair"/>
    <property type="evidence" value="ECO:0007669"/>
    <property type="project" value="InterPro"/>
</dbReference>
<dbReference type="Gene3D" id="1.10.3260.10">
    <property type="entry name" value="DNA ligase, ATP-dependent, N-terminal domain"/>
    <property type="match status" value="1"/>
</dbReference>
<feature type="non-terminal residue" evidence="2">
    <location>
        <position position="1"/>
    </location>
</feature>
<dbReference type="Proteomes" id="UP000275652">
    <property type="component" value="Unassembled WGS sequence"/>
</dbReference>
<gene>
    <name evidence="2" type="ORF">DYB28_009460</name>
</gene>
<name>A0A9X8HEI6_APHAT</name>
<evidence type="ECO:0000256" key="1">
    <source>
        <dbReference type="ARBA" id="ARBA00022598"/>
    </source>
</evidence>
<dbReference type="GO" id="GO:0006310">
    <property type="term" value="P:DNA recombination"/>
    <property type="evidence" value="ECO:0007669"/>
    <property type="project" value="InterPro"/>
</dbReference>